<dbReference type="Gene3D" id="2.60.40.740">
    <property type="match status" value="7"/>
</dbReference>
<protein>
    <submittedName>
        <fullName evidence="7">Repeat protein (TIGR01451 family)/fimbrial isopeptide formation D2 family protein</fullName>
    </submittedName>
</protein>
<gene>
    <name evidence="7" type="ORF">J2W94_002467</name>
</gene>
<dbReference type="Pfam" id="PF01345">
    <property type="entry name" value="DUF11"/>
    <property type="match status" value="2"/>
</dbReference>
<dbReference type="PROSITE" id="PS51123">
    <property type="entry name" value="OMPA_2"/>
    <property type="match status" value="1"/>
</dbReference>
<dbReference type="InterPro" id="IPR057687">
    <property type="entry name" value="DUF7927"/>
</dbReference>
<comment type="subcellular location">
    <subcellularLocation>
        <location evidence="1">Membrane</location>
    </subcellularLocation>
</comment>
<keyword evidence="8" id="KW-1185">Reference proteome</keyword>
<keyword evidence="2 3" id="KW-0472">Membrane</keyword>
<keyword evidence="5" id="KW-0732">Signal</keyword>
<dbReference type="Proteomes" id="UP001254759">
    <property type="component" value="Unassembled WGS sequence"/>
</dbReference>
<dbReference type="Gene3D" id="3.30.1330.60">
    <property type="entry name" value="OmpA-like domain"/>
    <property type="match status" value="1"/>
</dbReference>
<dbReference type="Pfam" id="PF00691">
    <property type="entry name" value="OmpA"/>
    <property type="match status" value="1"/>
</dbReference>
<dbReference type="InterPro" id="IPR036737">
    <property type="entry name" value="OmpA-like_sf"/>
</dbReference>
<evidence type="ECO:0000313" key="7">
    <source>
        <dbReference type="EMBL" id="MDR6842173.1"/>
    </source>
</evidence>
<evidence type="ECO:0000256" key="1">
    <source>
        <dbReference type="ARBA" id="ARBA00004370"/>
    </source>
</evidence>
<dbReference type="CDD" id="cd07185">
    <property type="entry name" value="OmpA_C-like"/>
    <property type="match status" value="1"/>
</dbReference>
<dbReference type="PRINTS" id="PR01021">
    <property type="entry name" value="OMPADOMAIN"/>
</dbReference>
<evidence type="ECO:0000313" key="8">
    <source>
        <dbReference type="Proteomes" id="UP001254759"/>
    </source>
</evidence>
<evidence type="ECO:0000256" key="3">
    <source>
        <dbReference type="PROSITE-ProRule" id="PRU00473"/>
    </source>
</evidence>
<dbReference type="PANTHER" id="PTHR34819">
    <property type="entry name" value="LARGE CYSTEINE-RICH PERIPLASMIC PROTEIN OMCB"/>
    <property type="match status" value="1"/>
</dbReference>
<dbReference type="PANTHER" id="PTHR34819:SF3">
    <property type="entry name" value="CELL SURFACE PROTEIN"/>
    <property type="match status" value="1"/>
</dbReference>
<proteinExistence type="predicted"/>
<evidence type="ECO:0000259" key="6">
    <source>
        <dbReference type="PROSITE" id="PS51123"/>
    </source>
</evidence>
<name>A0ABU1RTS6_9GAMM</name>
<dbReference type="SUPFAM" id="SSF103088">
    <property type="entry name" value="OmpA-like"/>
    <property type="match status" value="2"/>
</dbReference>
<reference evidence="7 8" key="1">
    <citation type="submission" date="2023-07" db="EMBL/GenBank/DDBJ databases">
        <title>Sorghum-associated microbial communities from plants grown in Nebraska, USA.</title>
        <authorList>
            <person name="Schachtman D."/>
        </authorList>
    </citation>
    <scope>NUCLEOTIDE SEQUENCE [LARGE SCALE GENOMIC DNA]</scope>
    <source>
        <strain evidence="7 8">BE107</strain>
    </source>
</reference>
<dbReference type="InterPro" id="IPR011043">
    <property type="entry name" value="Gal_Oxase/kelch_b-propeller"/>
</dbReference>
<dbReference type="NCBIfam" id="TIGR01451">
    <property type="entry name" value="B_ant_repeat"/>
    <property type="match status" value="6"/>
</dbReference>
<sequence length="2399" mass="238520">MAAGRRFAVSALLFLIALGTSQAALAQNAVNTVVITPPTGMDDSGAGNNTATDDDPIVLAAPQLTLTKTHSAAFLVGTNGVYTLTLSNTSSGPTAAPTAGTITVEDTLPTGLSYVSATGTGWTCAPAGQVVTCNTTAVIASQTSAPVITLTVAVAAAAAPNVTNTARASGGGDPTCPASGATQPRCNPSDPTPVSSVPVINFCTANTVYNVTQSTPPPGATRVGNFYRFDLSGTDTLVPALDLPVAPATTNFNALMIDPVRNRLLVISYAGGDAQLWAYDPANGGWYQAAPPMTSVDLPRAGMTPSGIGYLMAGNDATPEVWSVTASGAFDYTITPLGELSFDFPPSGTGIGSGDMAFDAASNGWMSVGQDIYKIDFSTLDAVRQQRPLLNGSPSTIGWAGVAFGNDDRLYLATNGTANAYYALDFRTGAITQVGQSAVSQARDLASCAFPAAPQPAELRVTKTLGLVNGAPYVAGAAVKPNDLLTYHIEIAHAGGDLAATLFPGDIVDSPLPANTTYVAAGNDFTCAGASCSNTNTVNIAAGTSETLDFVTRVDDPLPANLASISNAVAVKGVDCAAAGNTCVATTPIAPVVTVTKTSNPTSGDTVTPGDTINYTLTVTVANSATTGAVTLTDTLSAGQTPGAMPSGCSVAAQVVTCVLNTGAAVGNHTFVYPATVNAGATGSVGNSVVPSGTDNPTCAVGACATTHPIVSPTVTVSKASNPVSGSTVNPGDTIQYTLTVNVANSSTTDDVTLTDTLSAGQTLGALPTGCTAASQVVTCVLAGGALPSGSPYSFTYSATVNADATGSIGNVVLPSGPDNPTCVAGACATTHTIVSPTITVSKASNPVSGSTVNPGDTVQYTLTVNVANSSTTGDVTLTDTLSAGQTLGAMPTGCTAASQVVTCVLAGGALPSGSPYTFTYSATVNANATGSISNAVVPSGPDNPTCIAGGCATTHTLVAPGVTVFKSSNPASGTVVDPGDTIQYTLTVNVVNSATTGAVTLTDTLSSGQTLGVMPAGCTAAGQVVTCVLAGGALPSGSPYTFAYNATVNANATGSIGNVVVPSGPDNPTCAVGGCTTTHTIVAPAVTVSKASNPASGTTVNPGDAIQYTLTVNVANSATIGVVTLTDTLSAGQTLGTLPAGCTPAGQVVTCTLAANSLPGNYIFTYPVTVDADAVGSIGNNVVPSGPDNPTCAPAGCTTTHSIVATAVVVSKSSNPASGTTVSPGDTIQYTLTVDVTQSATTAAVTLTDTLSAGQTLGTLPAGCAASGRVVTCTLAPGALPSGSPYTFVYSATVDASATGSINNSVVPSGPDNPVCSSSGCATTHQIVPTVVTVAKSSNPASGTTVDPGDTIGYTLTVNVANSATTGAVTLTDTLSAGQTLGTLPAGCSAAVRVVTCVLGAGALPGSHTFAYAVTVDSNATGSIGNNVVPSGTDNPTCAAGGCTTTHTIIATAVTVAKSSNPASGSTVAPGDTIQYTLTATVANSATTAPVVLTDTLSAGQTFGTLPAGCTAAGQVATCTLAAGSLPGNHTFVYPVTVDANATGSVGNNVVPSGPDNPTCTAGGCTTTHTIIEPRVTVAKSSNPASGTTVNAGDVITYTVTATVANSATLTPVVLADTLSGAHSLTGTPSVPAGGACTATASGLQCTLAAGSLPGNYAFVYQTVVAATASGAVGNNVAATGGGPTAPECTSCSTNHPIATPVVDASKSSAPGNGSTVNIGDTIQYTLTVTVANAAVTQPVVLTDTPGVGLTIGALPAGCASNGGNIVCTLPTGTVPGSYSFAYPATVNANANGNVANAVVASGGSVGGQPGCLTCATAHPVVDAAQLRIVKQASPRDVKIGDLVRYTLTIENVGAANVTDFTLIDTPPAGFSYVAGSLAVADADGAGSLAGTYPIRVERLDVLVGQQAKVQYLLRVGAGVRPGTHVNRAHAEDGGNIVSNEATAEVQLVADPLLDESLLIGTVFDDRDGDEWQDRAGLEEVRVQGGFAPSAYVAGSTTLDRGQGPVPQADASAPLLHGLDIGAIAGRQSDADPVEAHTVVIGQTLNALVFSDDFVLTSKQGVTVRMDAAGNTRTERSGAAAKGLTAADPTVERRVSQIDGGYRVEYVIGNAGVDEHGIPGVRIASVEGLLIETDQFGRYHLEGVAGGPWERGRNFILKADPATLPPGSVFTDENPLVRRLTPGIPVRFDFPVKLPSGLVEGGKQRVEMELAQVMFDAGSAQLRSEFAPVIDKIVEQVLQHGGGQVVISANGESQALAFDRAQAVRAALLDKLTPEQAKEVDVVLRADIGDADSTLLSLGESAVLGTFLFDTDKATVKPEYSALIAKLAAHIQSQNGGAIAVVGHADRRGSDSYNAALGLRRAKAVFDAIAASLSPEARAKLRVDINENPAAPAGKRGR</sequence>
<dbReference type="RefSeq" id="WP_310093781.1">
    <property type="nucleotide sequence ID" value="NZ_JAVDTT010000003.1"/>
</dbReference>
<feature type="region of interest" description="Disordered" evidence="4">
    <location>
        <begin position="166"/>
        <end position="191"/>
    </location>
</feature>
<feature type="chain" id="PRO_5045724571" evidence="5">
    <location>
        <begin position="27"/>
        <end position="2399"/>
    </location>
</feature>
<dbReference type="InterPro" id="IPR051172">
    <property type="entry name" value="Chlamydia_OmcB"/>
</dbReference>
<evidence type="ECO:0000256" key="5">
    <source>
        <dbReference type="SAM" id="SignalP"/>
    </source>
</evidence>
<dbReference type="Pfam" id="PF25549">
    <property type="entry name" value="DUF7927"/>
    <property type="match status" value="6"/>
</dbReference>
<dbReference type="InterPro" id="IPR001434">
    <property type="entry name" value="OmcB-like_DUF11"/>
</dbReference>
<dbReference type="InterPro" id="IPR006665">
    <property type="entry name" value="OmpA-like"/>
</dbReference>
<accession>A0ABU1RTS6</accession>
<organism evidence="7 8">
    <name type="scientific">Pseudoxanthomonas sacheonensis</name>
    <dbReference type="NCBI Taxonomy" id="443615"/>
    <lineage>
        <taxon>Bacteria</taxon>
        <taxon>Pseudomonadati</taxon>
        <taxon>Pseudomonadota</taxon>
        <taxon>Gammaproteobacteria</taxon>
        <taxon>Lysobacterales</taxon>
        <taxon>Lysobacteraceae</taxon>
        <taxon>Pseudoxanthomonas</taxon>
    </lineage>
</organism>
<evidence type="ECO:0000256" key="4">
    <source>
        <dbReference type="SAM" id="MobiDB-lite"/>
    </source>
</evidence>
<feature type="signal peptide" evidence="5">
    <location>
        <begin position="1"/>
        <end position="26"/>
    </location>
</feature>
<dbReference type="SUPFAM" id="SSF50965">
    <property type="entry name" value="Galactose oxidase, central domain"/>
    <property type="match status" value="1"/>
</dbReference>
<dbReference type="InterPro" id="IPR006664">
    <property type="entry name" value="OMP_bac"/>
</dbReference>
<comment type="caution">
    <text evidence="7">The sequence shown here is derived from an EMBL/GenBank/DDBJ whole genome shotgun (WGS) entry which is preliminary data.</text>
</comment>
<feature type="domain" description="OmpA-like" evidence="6">
    <location>
        <begin position="2297"/>
        <end position="2399"/>
    </location>
</feature>
<dbReference type="EMBL" id="JAVDTT010000003">
    <property type="protein sequence ID" value="MDR6842173.1"/>
    <property type="molecule type" value="Genomic_DNA"/>
</dbReference>
<evidence type="ECO:0000256" key="2">
    <source>
        <dbReference type="ARBA" id="ARBA00023136"/>
    </source>
</evidence>
<dbReference type="InterPro" id="IPR047589">
    <property type="entry name" value="DUF11_rpt"/>
</dbReference>